<sequence length="737" mass="82024">MPTFPTKHPPGCDFATTAVDPGDPEGFLRRCSGHNKKTKLRCNAVIGKKSQSSCRPKFLPTCHTHRDQQSLTGWCQFRHPDGERCPVLFRWVPPYFELCAEHQGHPDMPCYFLKLPLELRHEIFRYLLPSDSIGSSSAGVHHAKEDATRNGSLAIPSGPASSSTRPRCVHFQQAAPYAFYEHYHDAFPMPLVDLLLINRHIHAEVRGLLYSIIAFKIDVRKDGTYMCGRRLLEPRRPDGCPHVPVDETEDGKDMFLKTFDWAAVKNYNVDILVESWITPQMPHGWMRPADSSWDEEVEIYDIRDYVSVVVSGILGKARNLCKLQVRLCLADFEWTFDQVLTNTKLIVGPFERLRNVRQPRFAGVFFGKPDSHMVHIRRTRCSRRTQCSPSNRPHCSPSIYSVPPLPTQKTVLVAGMPLFDAYTADWEHRISSNASSSVVKNSPIRAMFTAFKDFYSKLALIHADVTRKSGRNSFLHRARVAREQEDVDAFRLLRNELIQYWHAYVEQEERKKNDMNMRLNRMLGADIYPSHEWDDTRSRRSSAATTQTSTAHSPVLMSVETMTKEGIPMTGNQHVAHPLDENTRLYLVAQAQAKANARAQAKAAQYNPPECSVTDPYNASYMSVFDSRSPPLPAVSGKAGLDRGARNGDPGPSTERKRAFGSGSGSGSSSSVDGGNRSSGSGSGSGSTSTSVFTSTPSSTSGSGSDGVSGGAVETEKAYIGKGKGRMSVNNVDVRYS</sequence>
<evidence type="ECO:0000256" key="1">
    <source>
        <dbReference type="SAM" id="MobiDB-lite"/>
    </source>
</evidence>
<proteinExistence type="predicted"/>
<dbReference type="GeneID" id="54403827"/>
<accession>A0A6A6AKZ1</accession>
<dbReference type="PANTHER" id="PTHR42085">
    <property type="entry name" value="F-BOX DOMAIN-CONTAINING PROTEIN"/>
    <property type="match status" value="1"/>
</dbReference>
<name>A0A6A6AKZ1_9PLEO</name>
<evidence type="ECO:0000259" key="2">
    <source>
        <dbReference type="Pfam" id="PF26647"/>
    </source>
</evidence>
<protein>
    <recommendedName>
        <fullName evidence="6">F-box domain-containing protein</fullName>
    </recommendedName>
</protein>
<feature type="compositionally biased region" description="Low complexity" evidence="1">
    <location>
        <begin position="541"/>
        <end position="553"/>
    </location>
</feature>
<feature type="region of interest" description="Disordered" evidence="1">
    <location>
        <begin position="531"/>
        <end position="555"/>
    </location>
</feature>
<dbReference type="OrthoDB" id="5600002at2759"/>
<dbReference type="InterPro" id="IPR058251">
    <property type="entry name" value="zf_Tbcl_3"/>
</dbReference>
<evidence type="ECO:0000313" key="5">
    <source>
        <dbReference type="Proteomes" id="UP000799771"/>
    </source>
</evidence>
<evidence type="ECO:0000313" key="4">
    <source>
        <dbReference type="EMBL" id="KAF2131863.1"/>
    </source>
</evidence>
<reference evidence="4" key="1">
    <citation type="journal article" date="2020" name="Stud. Mycol.">
        <title>101 Dothideomycetes genomes: a test case for predicting lifestyles and emergence of pathogens.</title>
        <authorList>
            <person name="Haridas S."/>
            <person name="Albert R."/>
            <person name="Binder M."/>
            <person name="Bloem J."/>
            <person name="Labutti K."/>
            <person name="Salamov A."/>
            <person name="Andreopoulos B."/>
            <person name="Baker S."/>
            <person name="Barry K."/>
            <person name="Bills G."/>
            <person name="Bluhm B."/>
            <person name="Cannon C."/>
            <person name="Castanera R."/>
            <person name="Culley D."/>
            <person name="Daum C."/>
            <person name="Ezra D."/>
            <person name="Gonzalez J."/>
            <person name="Henrissat B."/>
            <person name="Kuo A."/>
            <person name="Liang C."/>
            <person name="Lipzen A."/>
            <person name="Lutzoni F."/>
            <person name="Magnuson J."/>
            <person name="Mondo S."/>
            <person name="Nolan M."/>
            <person name="Ohm R."/>
            <person name="Pangilinan J."/>
            <person name="Park H.-J."/>
            <person name="Ramirez L."/>
            <person name="Alfaro M."/>
            <person name="Sun H."/>
            <person name="Tritt A."/>
            <person name="Yoshinaga Y."/>
            <person name="Zwiers L.-H."/>
            <person name="Turgeon B."/>
            <person name="Goodwin S."/>
            <person name="Spatafora J."/>
            <person name="Crous P."/>
            <person name="Grigoriev I."/>
        </authorList>
    </citation>
    <scope>NUCLEOTIDE SEQUENCE</scope>
    <source>
        <strain evidence="4">CBS 119687</strain>
    </source>
</reference>
<gene>
    <name evidence="4" type="ORF">P153DRAFT_285407</name>
</gene>
<dbReference type="RefSeq" id="XP_033526250.1">
    <property type="nucleotide sequence ID" value="XM_033663395.1"/>
</dbReference>
<keyword evidence="5" id="KW-1185">Reference proteome</keyword>
<feature type="domain" description="Probable treble clef zinc finger" evidence="2">
    <location>
        <begin position="26"/>
        <end position="70"/>
    </location>
</feature>
<dbReference type="InterPro" id="IPR058252">
    <property type="entry name" value="zf_Tbcl_4"/>
</dbReference>
<evidence type="ECO:0000259" key="3">
    <source>
        <dbReference type="Pfam" id="PF26648"/>
    </source>
</evidence>
<feature type="domain" description="Probable treble clef zinc finger fungi" evidence="3">
    <location>
        <begin position="73"/>
        <end position="106"/>
    </location>
</feature>
<evidence type="ECO:0008006" key="6">
    <source>
        <dbReference type="Google" id="ProtNLM"/>
    </source>
</evidence>
<dbReference type="InterPro" id="IPR038883">
    <property type="entry name" value="AN11006-like"/>
</dbReference>
<organism evidence="4 5">
    <name type="scientific">Dothidotthia symphoricarpi CBS 119687</name>
    <dbReference type="NCBI Taxonomy" id="1392245"/>
    <lineage>
        <taxon>Eukaryota</taxon>
        <taxon>Fungi</taxon>
        <taxon>Dikarya</taxon>
        <taxon>Ascomycota</taxon>
        <taxon>Pezizomycotina</taxon>
        <taxon>Dothideomycetes</taxon>
        <taxon>Pleosporomycetidae</taxon>
        <taxon>Pleosporales</taxon>
        <taxon>Dothidotthiaceae</taxon>
        <taxon>Dothidotthia</taxon>
    </lineage>
</organism>
<dbReference type="Proteomes" id="UP000799771">
    <property type="component" value="Unassembled WGS sequence"/>
</dbReference>
<dbReference type="PANTHER" id="PTHR42085:SF2">
    <property type="entry name" value="F-BOX DOMAIN-CONTAINING PROTEIN"/>
    <property type="match status" value="1"/>
</dbReference>
<dbReference type="Pfam" id="PF26648">
    <property type="entry name" value="zf_Tbcl_4"/>
    <property type="match status" value="1"/>
</dbReference>
<feature type="compositionally biased region" description="Low complexity" evidence="1">
    <location>
        <begin position="667"/>
        <end position="703"/>
    </location>
</feature>
<dbReference type="Pfam" id="PF26647">
    <property type="entry name" value="zf_Tbcl_3"/>
    <property type="match status" value="1"/>
</dbReference>
<feature type="region of interest" description="Disordered" evidence="1">
    <location>
        <begin position="627"/>
        <end position="737"/>
    </location>
</feature>
<dbReference type="EMBL" id="ML977501">
    <property type="protein sequence ID" value="KAF2131863.1"/>
    <property type="molecule type" value="Genomic_DNA"/>
</dbReference>
<dbReference type="AlphaFoldDB" id="A0A6A6AKZ1"/>